<keyword evidence="7" id="KW-0869">Chloride channel</keyword>
<evidence type="ECO:0000313" key="13">
    <source>
        <dbReference type="EMBL" id="MBO8454896.1"/>
    </source>
</evidence>
<keyword evidence="2" id="KW-0813">Transport</keyword>
<dbReference type="GO" id="GO:0005254">
    <property type="term" value="F:chloride channel activity"/>
    <property type="evidence" value="ECO:0007669"/>
    <property type="project" value="UniProtKB-KW"/>
</dbReference>
<feature type="transmembrane region" description="Helical" evidence="11">
    <location>
        <begin position="33"/>
        <end position="56"/>
    </location>
</feature>
<dbReference type="Proteomes" id="UP000823617">
    <property type="component" value="Unassembled WGS sequence"/>
</dbReference>
<dbReference type="GO" id="GO:0034707">
    <property type="term" value="C:chloride channel complex"/>
    <property type="evidence" value="ECO:0007669"/>
    <property type="project" value="UniProtKB-KW"/>
</dbReference>
<dbReference type="InterPro" id="IPR000644">
    <property type="entry name" value="CBS_dom"/>
</dbReference>
<evidence type="ECO:0000256" key="8">
    <source>
        <dbReference type="ARBA" id="ARBA00023214"/>
    </source>
</evidence>
<evidence type="ECO:0000259" key="12">
    <source>
        <dbReference type="PROSITE" id="PS51371"/>
    </source>
</evidence>
<dbReference type="EMBL" id="JADIMK010000007">
    <property type="protein sequence ID" value="MBO8454896.1"/>
    <property type="molecule type" value="Genomic_DNA"/>
</dbReference>
<reference evidence="13" key="2">
    <citation type="journal article" date="2021" name="PeerJ">
        <title>Extensive microbial diversity within the chicken gut microbiome revealed by metagenomics and culture.</title>
        <authorList>
            <person name="Gilroy R."/>
            <person name="Ravi A."/>
            <person name="Getino M."/>
            <person name="Pursley I."/>
            <person name="Horton D.L."/>
            <person name="Alikhan N.F."/>
            <person name="Baker D."/>
            <person name="Gharbi K."/>
            <person name="Hall N."/>
            <person name="Watson M."/>
            <person name="Adriaenssens E.M."/>
            <person name="Foster-Nyarko E."/>
            <person name="Jarju S."/>
            <person name="Secka A."/>
            <person name="Antonio M."/>
            <person name="Oren A."/>
            <person name="Chaudhuri R.R."/>
            <person name="La Ragione R."/>
            <person name="Hildebrand F."/>
            <person name="Pallen M.J."/>
        </authorList>
    </citation>
    <scope>NUCLEOTIDE SEQUENCE</scope>
    <source>
        <strain evidence="13">B1-3475</strain>
    </source>
</reference>
<dbReference type="AlphaFoldDB" id="A0A9D9HJD0"/>
<evidence type="ECO:0000256" key="11">
    <source>
        <dbReference type="SAM" id="Phobius"/>
    </source>
</evidence>
<evidence type="ECO:0000256" key="1">
    <source>
        <dbReference type="ARBA" id="ARBA00004141"/>
    </source>
</evidence>
<feature type="transmembrane region" description="Helical" evidence="11">
    <location>
        <begin position="197"/>
        <end position="222"/>
    </location>
</feature>
<dbReference type="InterPro" id="IPR046342">
    <property type="entry name" value="CBS_dom_sf"/>
</dbReference>
<feature type="transmembrane region" description="Helical" evidence="11">
    <location>
        <begin position="242"/>
        <end position="259"/>
    </location>
</feature>
<evidence type="ECO:0000256" key="9">
    <source>
        <dbReference type="ARBA" id="ARBA00023303"/>
    </source>
</evidence>
<evidence type="ECO:0000256" key="5">
    <source>
        <dbReference type="ARBA" id="ARBA00023065"/>
    </source>
</evidence>
<feature type="domain" description="CBS" evidence="12">
    <location>
        <begin position="544"/>
        <end position="604"/>
    </location>
</feature>
<evidence type="ECO:0000256" key="10">
    <source>
        <dbReference type="PROSITE-ProRule" id="PRU00703"/>
    </source>
</evidence>
<protein>
    <submittedName>
        <fullName evidence="13">Chloride channel protein</fullName>
    </submittedName>
</protein>
<keyword evidence="4 11" id="KW-1133">Transmembrane helix</keyword>
<evidence type="ECO:0000256" key="3">
    <source>
        <dbReference type="ARBA" id="ARBA00022692"/>
    </source>
</evidence>
<dbReference type="InterPro" id="IPR050368">
    <property type="entry name" value="ClC-type_chloride_channel"/>
</dbReference>
<dbReference type="PANTHER" id="PTHR43427">
    <property type="entry name" value="CHLORIDE CHANNEL PROTEIN CLC-E"/>
    <property type="match status" value="1"/>
</dbReference>
<dbReference type="InterPro" id="IPR001807">
    <property type="entry name" value="ClC"/>
</dbReference>
<feature type="transmembrane region" description="Helical" evidence="11">
    <location>
        <begin position="424"/>
        <end position="444"/>
    </location>
</feature>
<dbReference type="InterPro" id="IPR014743">
    <property type="entry name" value="Cl-channel_core"/>
</dbReference>
<keyword evidence="8" id="KW-0868">Chloride</keyword>
<dbReference type="PROSITE" id="PS51371">
    <property type="entry name" value="CBS"/>
    <property type="match status" value="2"/>
</dbReference>
<feature type="transmembrane region" description="Helical" evidence="11">
    <location>
        <begin position="280"/>
        <end position="298"/>
    </location>
</feature>
<dbReference type="PANTHER" id="PTHR43427:SF6">
    <property type="entry name" value="CHLORIDE CHANNEL PROTEIN CLC-E"/>
    <property type="match status" value="1"/>
</dbReference>
<keyword evidence="3 11" id="KW-0812">Transmembrane</keyword>
<feature type="transmembrane region" description="Helical" evidence="11">
    <location>
        <begin position="364"/>
        <end position="382"/>
    </location>
</feature>
<evidence type="ECO:0000313" key="14">
    <source>
        <dbReference type="Proteomes" id="UP000823617"/>
    </source>
</evidence>
<keyword evidence="5" id="KW-0406">Ion transport</keyword>
<dbReference type="Gene3D" id="1.10.3080.10">
    <property type="entry name" value="Clc chloride channel"/>
    <property type="match status" value="1"/>
</dbReference>
<dbReference type="PRINTS" id="PR00762">
    <property type="entry name" value="CLCHANNEL"/>
</dbReference>
<evidence type="ECO:0000256" key="4">
    <source>
        <dbReference type="ARBA" id="ARBA00022989"/>
    </source>
</evidence>
<dbReference type="CDD" id="cd00400">
    <property type="entry name" value="Voltage_gated_ClC"/>
    <property type="match status" value="1"/>
</dbReference>
<sequence length="604" mass="66302">MYSPGQDTSHEKWGICILRLARRLKSKMPEKELMLFLSLAVGVACGLASVLLKLAIEYIHEGITSWFDGEAYNFLYLIYPGIGMFLAMLFVRYVIKDNIGHGVTKVLLAVSKNESRIRPHNMWSSLVASSVTIGFGGSVGAEAPIVYTGAAIGSNIARKMGLSYKNMTILLGCGAAGAVAGIFKAPLAGVLFTLEILLFNISMTSILPLLMSTISATVVSYLCLGDSLPFECTLSPFALHNIPFYILLGLFCAACSIYFTRTTLWLEDKIKSISNPFGRWGISAIGLGLLIFLFPPLYGEGYDYVSILLNGGDVNFDGETVLAFFLHHKWSIPVFFLLILVLKVFSMSFTNAGGGVGGTFGPTLFVGAMAGFVLARTFNLMLAGSEFTVPEQNFVLVGMAGLMAGVMQAPMTAIFLIAEISGGYELLIPLILTSTISFGATRAIEPYSIYTKRIAKRGELLTHDSDQAVLTLLRTSDLIESDFSAVKIDATLGELVDVISDSSRNIFPVVDSRGHFQGYVSLEDVRKDMFKKELYDKMHVYNYMKSSPAYVLADEKMDSVMHKFEKTDAWNLPVVDDKRTYLGFVSKSKIFSAYRDRLKQVSHD</sequence>
<feature type="transmembrane region" description="Helical" evidence="11">
    <location>
        <begin position="394"/>
        <end position="418"/>
    </location>
</feature>
<organism evidence="13 14">
    <name type="scientific">Candidatus Cryptobacteroides intestinigallinarum</name>
    <dbReference type="NCBI Taxonomy" id="2840767"/>
    <lineage>
        <taxon>Bacteria</taxon>
        <taxon>Pseudomonadati</taxon>
        <taxon>Bacteroidota</taxon>
        <taxon>Bacteroidia</taxon>
        <taxon>Bacteroidales</taxon>
        <taxon>Candidatus Cryptobacteroides</taxon>
    </lineage>
</organism>
<accession>A0A9D9HJD0</accession>
<feature type="transmembrane region" description="Helical" evidence="11">
    <location>
        <begin position="332"/>
        <end position="352"/>
    </location>
</feature>
<evidence type="ECO:0000256" key="2">
    <source>
        <dbReference type="ARBA" id="ARBA00022448"/>
    </source>
</evidence>
<dbReference type="Pfam" id="PF00654">
    <property type="entry name" value="Voltage_CLC"/>
    <property type="match status" value="1"/>
</dbReference>
<gene>
    <name evidence="13" type="ORF">IAC08_00625</name>
</gene>
<keyword evidence="9" id="KW-0407">Ion channel</keyword>
<evidence type="ECO:0000256" key="7">
    <source>
        <dbReference type="ARBA" id="ARBA00023173"/>
    </source>
</evidence>
<keyword evidence="10" id="KW-0129">CBS domain</keyword>
<comment type="caution">
    <text evidence="13">The sequence shown here is derived from an EMBL/GenBank/DDBJ whole genome shotgun (WGS) entry which is preliminary data.</text>
</comment>
<feature type="transmembrane region" description="Helical" evidence="11">
    <location>
        <begin position="167"/>
        <end position="185"/>
    </location>
</feature>
<feature type="transmembrane region" description="Helical" evidence="11">
    <location>
        <begin position="126"/>
        <end position="147"/>
    </location>
</feature>
<feature type="domain" description="CBS" evidence="12">
    <location>
        <begin position="479"/>
        <end position="537"/>
    </location>
</feature>
<dbReference type="SUPFAM" id="SSF81340">
    <property type="entry name" value="Clc chloride channel"/>
    <property type="match status" value="1"/>
</dbReference>
<reference evidence="13" key="1">
    <citation type="submission" date="2020-10" db="EMBL/GenBank/DDBJ databases">
        <authorList>
            <person name="Gilroy R."/>
        </authorList>
    </citation>
    <scope>NUCLEOTIDE SEQUENCE</scope>
    <source>
        <strain evidence="13">B1-3475</strain>
    </source>
</reference>
<dbReference type="Pfam" id="PF00571">
    <property type="entry name" value="CBS"/>
    <property type="match status" value="2"/>
</dbReference>
<feature type="transmembrane region" description="Helical" evidence="11">
    <location>
        <begin position="76"/>
        <end position="95"/>
    </location>
</feature>
<keyword evidence="6 11" id="KW-0472">Membrane</keyword>
<dbReference type="SUPFAM" id="SSF54631">
    <property type="entry name" value="CBS-domain pair"/>
    <property type="match status" value="1"/>
</dbReference>
<proteinExistence type="predicted"/>
<comment type="subcellular location">
    <subcellularLocation>
        <location evidence="1">Membrane</location>
        <topology evidence="1">Multi-pass membrane protein</topology>
    </subcellularLocation>
</comment>
<dbReference type="Gene3D" id="3.10.580.10">
    <property type="entry name" value="CBS-domain"/>
    <property type="match status" value="1"/>
</dbReference>
<evidence type="ECO:0000256" key="6">
    <source>
        <dbReference type="ARBA" id="ARBA00023136"/>
    </source>
</evidence>
<name>A0A9D9HJD0_9BACT</name>